<dbReference type="VEuPathDB" id="TrichDB:TVAGG3_0564000"/>
<evidence type="ECO:0000313" key="3">
    <source>
        <dbReference type="Proteomes" id="UP000001542"/>
    </source>
</evidence>
<dbReference type="Pfam" id="PF04577">
    <property type="entry name" value="Glyco_transf_61"/>
    <property type="match status" value="1"/>
</dbReference>
<dbReference type="VEuPathDB" id="TrichDB:TVAG_102420"/>
<dbReference type="InParanoid" id="A2ECU8"/>
<dbReference type="KEGG" id="tva:4767416"/>
<dbReference type="GO" id="GO:0016757">
    <property type="term" value="F:glycosyltransferase activity"/>
    <property type="evidence" value="ECO:0000318"/>
    <property type="project" value="GO_Central"/>
</dbReference>
<organism evidence="2 3">
    <name type="scientific">Trichomonas vaginalis (strain ATCC PRA-98 / G3)</name>
    <dbReference type="NCBI Taxonomy" id="412133"/>
    <lineage>
        <taxon>Eukaryota</taxon>
        <taxon>Metamonada</taxon>
        <taxon>Parabasalia</taxon>
        <taxon>Trichomonadida</taxon>
        <taxon>Trichomonadidae</taxon>
        <taxon>Trichomonas</taxon>
    </lineage>
</organism>
<evidence type="ECO:0000259" key="1">
    <source>
        <dbReference type="Pfam" id="PF04577"/>
    </source>
</evidence>
<sequence>MMLLPQEYLEDCIVILAEGTRRFYDFLKICGVRRFIFISSGEWVHTNQLAVAVEGRPHFAHFGIPIQMLHDRITEFYNLSHIIPTRNVLLNRQRGVQRSILNFDEIVNRVKTDIPNFNFECVEDKTDTLQSYAKFFSTIQFLFTHSGSNCNKALFMRKDTVTVICGSDFFDVGSLSMILSIGINCVVYHNTYNHFIGKVYPDVDLTIDAIKAGVCFIENHHWPKITSNVTFIDYIKK</sequence>
<name>A2ECU8_TRIV3</name>
<protein>
    <recommendedName>
        <fullName evidence="1">Glycosyltransferase 61 catalytic domain-containing protein</fullName>
    </recommendedName>
</protein>
<reference evidence="2" key="2">
    <citation type="journal article" date="2007" name="Science">
        <title>Draft genome sequence of the sexually transmitted pathogen Trichomonas vaginalis.</title>
        <authorList>
            <person name="Carlton J.M."/>
            <person name="Hirt R.P."/>
            <person name="Silva J.C."/>
            <person name="Delcher A.L."/>
            <person name="Schatz M."/>
            <person name="Zhao Q."/>
            <person name="Wortman J.R."/>
            <person name="Bidwell S.L."/>
            <person name="Alsmark U.C.M."/>
            <person name="Besteiro S."/>
            <person name="Sicheritz-Ponten T."/>
            <person name="Noel C.J."/>
            <person name="Dacks J.B."/>
            <person name="Foster P.G."/>
            <person name="Simillion C."/>
            <person name="Van de Peer Y."/>
            <person name="Miranda-Saavedra D."/>
            <person name="Barton G.J."/>
            <person name="Westrop G.D."/>
            <person name="Mueller S."/>
            <person name="Dessi D."/>
            <person name="Fiori P.L."/>
            <person name="Ren Q."/>
            <person name="Paulsen I."/>
            <person name="Zhang H."/>
            <person name="Bastida-Corcuera F.D."/>
            <person name="Simoes-Barbosa A."/>
            <person name="Brown M.T."/>
            <person name="Hayes R.D."/>
            <person name="Mukherjee M."/>
            <person name="Okumura C.Y."/>
            <person name="Schneider R."/>
            <person name="Smith A.J."/>
            <person name="Vanacova S."/>
            <person name="Villalvazo M."/>
            <person name="Haas B.J."/>
            <person name="Pertea M."/>
            <person name="Feldblyum T.V."/>
            <person name="Utterback T.R."/>
            <person name="Shu C.L."/>
            <person name="Osoegawa K."/>
            <person name="de Jong P.J."/>
            <person name="Hrdy I."/>
            <person name="Horvathova L."/>
            <person name="Zubacova Z."/>
            <person name="Dolezal P."/>
            <person name="Malik S.B."/>
            <person name="Logsdon J.M. Jr."/>
            <person name="Henze K."/>
            <person name="Gupta A."/>
            <person name="Wang C.C."/>
            <person name="Dunne R.L."/>
            <person name="Upcroft J.A."/>
            <person name="Upcroft P."/>
            <person name="White O."/>
            <person name="Salzberg S.L."/>
            <person name="Tang P."/>
            <person name="Chiu C.-H."/>
            <person name="Lee Y.-S."/>
            <person name="Embley T.M."/>
            <person name="Coombs G.H."/>
            <person name="Mottram J.C."/>
            <person name="Tachezy J."/>
            <person name="Fraser-Liggett C.M."/>
            <person name="Johnson P.J."/>
        </authorList>
    </citation>
    <scope>NUCLEOTIDE SEQUENCE [LARGE SCALE GENOMIC DNA]</scope>
    <source>
        <strain evidence="2">G3</strain>
    </source>
</reference>
<proteinExistence type="predicted"/>
<reference evidence="2" key="1">
    <citation type="submission" date="2006-10" db="EMBL/GenBank/DDBJ databases">
        <authorList>
            <person name="Amadeo P."/>
            <person name="Zhao Q."/>
            <person name="Wortman J."/>
            <person name="Fraser-Liggett C."/>
            <person name="Carlton J."/>
        </authorList>
    </citation>
    <scope>NUCLEOTIDE SEQUENCE</scope>
    <source>
        <strain evidence="2">G3</strain>
    </source>
</reference>
<accession>A2ECU8</accession>
<dbReference type="InterPro" id="IPR049625">
    <property type="entry name" value="Glyco_transf_61_cat"/>
</dbReference>
<keyword evidence="3" id="KW-1185">Reference proteome</keyword>
<gene>
    <name evidence="2" type="ORF">TVAG_102420</name>
</gene>
<evidence type="ECO:0000313" key="2">
    <source>
        <dbReference type="EMBL" id="EAY09493.1"/>
    </source>
</evidence>
<dbReference type="RefSeq" id="XP_001321716.1">
    <property type="nucleotide sequence ID" value="XM_001321681.1"/>
</dbReference>
<dbReference type="AlphaFoldDB" id="A2ECU8"/>
<dbReference type="Proteomes" id="UP000001542">
    <property type="component" value="Unassembled WGS sequence"/>
</dbReference>
<dbReference type="EMBL" id="DS113356">
    <property type="protein sequence ID" value="EAY09493.1"/>
    <property type="molecule type" value="Genomic_DNA"/>
</dbReference>
<feature type="domain" description="Glycosyltransferase 61 catalytic" evidence="1">
    <location>
        <begin position="6"/>
        <end position="162"/>
    </location>
</feature>